<dbReference type="Proteomes" id="UP001195724">
    <property type="component" value="Unassembled WGS sequence"/>
</dbReference>
<dbReference type="Proteomes" id="UP000671828">
    <property type="component" value="Chromosome"/>
</dbReference>
<protein>
    <submittedName>
        <fullName evidence="2">Uncharacterized protein</fullName>
    </submittedName>
</protein>
<reference evidence="2" key="2">
    <citation type="submission" date="2021-04" db="EMBL/GenBank/DDBJ databases">
        <title>Saccharothrix algeriensis WGS.</title>
        <authorList>
            <person name="Stuskova K."/>
            <person name="Hakalova E."/>
            <person name="Tebbal A.B."/>
            <person name="Eichmeier A."/>
        </authorList>
    </citation>
    <scope>NUCLEOTIDE SEQUENCE</scope>
    <source>
        <strain evidence="2">NRRL B-24137</strain>
    </source>
</reference>
<gene>
    <name evidence="2" type="ORF">J7S33_11410</name>
    <name evidence="1" type="ORF">JOE68_002211</name>
</gene>
<name>A0A8T8I312_9PSEU</name>
<accession>A0A8T8I312</accession>
<dbReference type="EMBL" id="JAFBCL010000001">
    <property type="protein sequence ID" value="MBM7811346.1"/>
    <property type="molecule type" value="Genomic_DNA"/>
</dbReference>
<dbReference type="RefSeq" id="WP_204842252.1">
    <property type="nucleotide sequence ID" value="NZ_JAFBCL010000001.1"/>
</dbReference>
<evidence type="ECO:0000313" key="2">
    <source>
        <dbReference type="EMBL" id="QTR05232.1"/>
    </source>
</evidence>
<dbReference type="AlphaFoldDB" id="A0A8T8I312"/>
<organism evidence="2 3">
    <name type="scientific">Saccharothrix algeriensis</name>
    <dbReference type="NCBI Taxonomy" id="173560"/>
    <lineage>
        <taxon>Bacteria</taxon>
        <taxon>Bacillati</taxon>
        <taxon>Actinomycetota</taxon>
        <taxon>Actinomycetes</taxon>
        <taxon>Pseudonocardiales</taxon>
        <taxon>Pseudonocardiaceae</taxon>
        <taxon>Saccharothrix</taxon>
    </lineage>
</organism>
<reference evidence="1 4" key="1">
    <citation type="submission" date="2021-01" db="EMBL/GenBank/DDBJ databases">
        <title>Sequencing the genomes of 1000 actinobacteria strains.</title>
        <authorList>
            <person name="Klenk H.-P."/>
        </authorList>
    </citation>
    <scope>NUCLEOTIDE SEQUENCE [LARGE SCALE GENOMIC DNA]</scope>
    <source>
        <strain evidence="1 4">DSM 44581</strain>
    </source>
</reference>
<evidence type="ECO:0000313" key="3">
    <source>
        <dbReference type="Proteomes" id="UP000671828"/>
    </source>
</evidence>
<proteinExistence type="predicted"/>
<keyword evidence="4" id="KW-1185">Reference proteome</keyword>
<evidence type="ECO:0000313" key="4">
    <source>
        <dbReference type="Proteomes" id="UP001195724"/>
    </source>
</evidence>
<evidence type="ECO:0000313" key="1">
    <source>
        <dbReference type="EMBL" id="MBM7811346.1"/>
    </source>
</evidence>
<dbReference type="EMBL" id="CP072788">
    <property type="protein sequence ID" value="QTR05232.1"/>
    <property type="molecule type" value="Genomic_DNA"/>
</dbReference>
<sequence>MQPLLHRAASALGWRGVVVPDVAVLGHQVSAVVRVRADVHEWRTTNGWPPQADPSWFRSWFEPAEHDRLPVPAVELVGVLVGESAVDRALQSCGTLMTLAPCSVVLPAPQGDQSWPLIELDYYGIGVVAADDAGTAELLVPPEDRSTEFGPSLFGRWLLEVLYDRVLKDTPDHARVSS</sequence>